<dbReference type="Gene3D" id="1.20.1250.20">
    <property type="entry name" value="MFS general substrate transporter like domains"/>
    <property type="match status" value="2"/>
</dbReference>
<dbReference type="InterPro" id="IPR011701">
    <property type="entry name" value="MFS"/>
</dbReference>
<keyword evidence="9" id="KW-1185">Reference proteome</keyword>
<dbReference type="OrthoDB" id="9773957at2"/>
<sequence length="463" mass="49162">MTTGAGAAPLSSAQINRKVSLRIIPFLCLLMFVAYIDRISLAYAGPAGMNEDLGLSATAFGFAAGIFFIGYIAIEVPSNVALHRFGARLWLGRIIITWGVVQMLTAFVPNAETLYVMRFLLGLAEAGFTPGVLLYLTYWFSSEYRGRAITRFLFSVMVTTVIGAPLSMWLIGVGDSAQPLGLTGWRFLILTTGVPAVVMGMIALFYLDDRPQTASWLSSAEKADIQARLNADAEQYATRAGRVRDVLRNGRAWLLGFCFFVFNYGSYALTFFLPTLVLGFQERFNTHYSPVQAALLTSVPFACGGLAQLLYGRHCDRKGKPGAHIAVSSVIGVTGGIGATLAESPLALIAWLCVMAVGIVGAAPLVSVMTSNLYRGVGAAAALGLVNTVGVSSGFFGPYITGWLRDLTGNQDAGIILISVLLVAAGVTGLLVERGQRRQAHALSAGGAQVVGGDDPDPAVARE</sequence>
<dbReference type="eggNOG" id="COG2271">
    <property type="taxonomic scope" value="Bacteria"/>
</dbReference>
<dbReference type="RefSeq" id="WP_075022827.1">
    <property type="nucleotide sequence ID" value="NZ_FOVH01000011.1"/>
</dbReference>
<feature type="transmembrane region" description="Helical" evidence="6">
    <location>
        <begin position="53"/>
        <end position="74"/>
    </location>
</feature>
<evidence type="ECO:0000256" key="4">
    <source>
        <dbReference type="ARBA" id="ARBA00022989"/>
    </source>
</evidence>
<evidence type="ECO:0000256" key="2">
    <source>
        <dbReference type="ARBA" id="ARBA00022448"/>
    </source>
</evidence>
<organism evidence="8 9">
    <name type="scientific">Actinomadura madurae</name>
    <dbReference type="NCBI Taxonomy" id="1993"/>
    <lineage>
        <taxon>Bacteria</taxon>
        <taxon>Bacillati</taxon>
        <taxon>Actinomycetota</taxon>
        <taxon>Actinomycetes</taxon>
        <taxon>Streptosporangiales</taxon>
        <taxon>Thermomonosporaceae</taxon>
        <taxon>Actinomadura</taxon>
    </lineage>
</organism>
<dbReference type="GO" id="GO:0022857">
    <property type="term" value="F:transmembrane transporter activity"/>
    <property type="evidence" value="ECO:0007669"/>
    <property type="project" value="InterPro"/>
</dbReference>
<keyword evidence="3 6" id="KW-0812">Transmembrane</keyword>
<dbReference type="Pfam" id="PF07690">
    <property type="entry name" value="MFS_1"/>
    <property type="match status" value="2"/>
</dbReference>
<reference evidence="8 9" key="1">
    <citation type="submission" date="2016-10" db="EMBL/GenBank/DDBJ databases">
        <authorList>
            <person name="de Groot N.N."/>
        </authorList>
    </citation>
    <scope>NUCLEOTIDE SEQUENCE [LARGE SCALE GENOMIC DNA]</scope>
    <source>
        <strain evidence="8 9">DSM 43067</strain>
    </source>
</reference>
<dbReference type="STRING" id="1993.SAMN04489713_111154"/>
<keyword evidence="2" id="KW-0813">Transport</keyword>
<accession>A0A1I5M427</accession>
<feature type="transmembrane region" description="Helical" evidence="6">
    <location>
        <begin position="252"/>
        <end position="273"/>
    </location>
</feature>
<protein>
    <submittedName>
        <fullName evidence="8">Sugar phosphate permease</fullName>
    </submittedName>
</protein>
<feature type="transmembrane region" description="Helical" evidence="6">
    <location>
        <begin position="413"/>
        <end position="432"/>
    </location>
</feature>
<dbReference type="EMBL" id="FOVH01000011">
    <property type="protein sequence ID" value="SFP04322.1"/>
    <property type="molecule type" value="Genomic_DNA"/>
</dbReference>
<dbReference type="PANTHER" id="PTHR43791:SF36">
    <property type="entry name" value="TRANSPORTER, PUTATIVE (AFU_ORTHOLOGUE AFUA_6G08340)-RELATED"/>
    <property type="match status" value="1"/>
</dbReference>
<gene>
    <name evidence="8" type="ORF">SAMN04489713_111154</name>
</gene>
<feature type="transmembrane region" description="Helical" evidence="6">
    <location>
        <begin position="119"/>
        <end position="140"/>
    </location>
</feature>
<feature type="transmembrane region" description="Helical" evidence="6">
    <location>
        <begin position="323"/>
        <end position="342"/>
    </location>
</feature>
<proteinExistence type="predicted"/>
<feature type="transmembrane region" description="Helical" evidence="6">
    <location>
        <begin position="184"/>
        <end position="207"/>
    </location>
</feature>
<dbReference type="SUPFAM" id="SSF103473">
    <property type="entry name" value="MFS general substrate transporter"/>
    <property type="match status" value="1"/>
</dbReference>
<comment type="subcellular location">
    <subcellularLocation>
        <location evidence="1">Cell membrane</location>
        <topology evidence="1">Multi-pass membrane protein</topology>
    </subcellularLocation>
</comment>
<keyword evidence="4 6" id="KW-1133">Transmembrane helix</keyword>
<feature type="transmembrane region" description="Helical" evidence="6">
    <location>
        <begin position="293"/>
        <end position="311"/>
    </location>
</feature>
<dbReference type="FunCoup" id="A0A1I5M427">
    <property type="interactions" value="149"/>
</dbReference>
<name>A0A1I5M427_9ACTN</name>
<feature type="transmembrane region" description="Helical" evidence="6">
    <location>
        <begin position="380"/>
        <end position="401"/>
    </location>
</feature>
<evidence type="ECO:0000256" key="6">
    <source>
        <dbReference type="SAM" id="Phobius"/>
    </source>
</evidence>
<evidence type="ECO:0000313" key="8">
    <source>
        <dbReference type="EMBL" id="SFP04322.1"/>
    </source>
</evidence>
<evidence type="ECO:0000259" key="7">
    <source>
        <dbReference type="PROSITE" id="PS50850"/>
    </source>
</evidence>
<feature type="transmembrane region" description="Helical" evidence="6">
    <location>
        <begin position="21"/>
        <end position="41"/>
    </location>
</feature>
<feature type="domain" description="Major facilitator superfamily (MFS) profile" evidence="7">
    <location>
        <begin position="23"/>
        <end position="436"/>
    </location>
</feature>
<dbReference type="AlphaFoldDB" id="A0A1I5M427"/>
<dbReference type="PANTHER" id="PTHR43791">
    <property type="entry name" value="PERMEASE-RELATED"/>
    <property type="match status" value="1"/>
</dbReference>
<dbReference type="FunFam" id="1.20.1250.20:FF:000018">
    <property type="entry name" value="MFS transporter permease"/>
    <property type="match status" value="1"/>
</dbReference>
<feature type="transmembrane region" description="Helical" evidence="6">
    <location>
        <begin position="348"/>
        <end position="368"/>
    </location>
</feature>
<keyword evidence="5 6" id="KW-0472">Membrane</keyword>
<dbReference type="InParanoid" id="A0A1I5M427"/>
<feature type="transmembrane region" description="Helical" evidence="6">
    <location>
        <begin position="152"/>
        <end position="172"/>
    </location>
</feature>
<dbReference type="InterPro" id="IPR036259">
    <property type="entry name" value="MFS_trans_sf"/>
</dbReference>
<evidence type="ECO:0000256" key="1">
    <source>
        <dbReference type="ARBA" id="ARBA00004651"/>
    </source>
</evidence>
<dbReference type="CDD" id="cd17319">
    <property type="entry name" value="MFS_ExuT_GudP_like"/>
    <property type="match status" value="1"/>
</dbReference>
<evidence type="ECO:0000256" key="5">
    <source>
        <dbReference type="ARBA" id="ARBA00023136"/>
    </source>
</evidence>
<dbReference type="GO" id="GO:0005886">
    <property type="term" value="C:plasma membrane"/>
    <property type="evidence" value="ECO:0007669"/>
    <property type="project" value="UniProtKB-SubCell"/>
</dbReference>
<dbReference type="InterPro" id="IPR020846">
    <property type="entry name" value="MFS_dom"/>
</dbReference>
<feature type="transmembrane region" description="Helical" evidence="6">
    <location>
        <begin position="86"/>
        <end position="107"/>
    </location>
</feature>
<dbReference type="PROSITE" id="PS50850">
    <property type="entry name" value="MFS"/>
    <property type="match status" value="1"/>
</dbReference>
<evidence type="ECO:0000256" key="3">
    <source>
        <dbReference type="ARBA" id="ARBA00022692"/>
    </source>
</evidence>
<evidence type="ECO:0000313" key="9">
    <source>
        <dbReference type="Proteomes" id="UP000183413"/>
    </source>
</evidence>
<dbReference type="Proteomes" id="UP000183413">
    <property type="component" value="Unassembled WGS sequence"/>
</dbReference>